<gene>
    <name evidence="1" type="ORF">QNA08_16505</name>
</gene>
<dbReference type="RefSeq" id="WP_283741823.1">
    <property type="nucleotide sequence ID" value="NZ_JASJEV010000013.1"/>
</dbReference>
<dbReference type="InterPro" id="IPR012899">
    <property type="entry name" value="LTXXQ"/>
</dbReference>
<sequence length="125" mass="14491">MAHWLAREDVDAFIDARIAALHAGLRLSSEQEKLWPPLETAMRKVVERLRKDMGEWPDVTRRDLPALLRGLADRQAASADMLRELADALTPLYATFDDAQKRRFRRWLWTLPMHGLAIELMMPDL</sequence>
<keyword evidence="2" id="KW-1185">Reference proteome</keyword>
<organism evidence="1 2">
    <name type="scientific">Chelatococcus albus</name>
    <dbReference type="NCBI Taxonomy" id="3047466"/>
    <lineage>
        <taxon>Bacteria</taxon>
        <taxon>Pseudomonadati</taxon>
        <taxon>Pseudomonadota</taxon>
        <taxon>Alphaproteobacteria</taxon>
        <taxon>Hyphomicrobiales</taxon>
        <taxon>Chelatococcaceae</taxon>
        <taxon>Chelatococcus</taxon>
    </lineage>
</organism>
<comment type="caution">
    <text evidence="1">The sequence shown here is derived from an EMBL/GenBank/DDBJ whole genome shotgun (WGS) entry which is preliminary data.</text>
</comment>
<evidence type="ECO:0000313" key="1">
    <source>
        <dbReference type="EMBL" id="MDJ1159823.1"/>
    </source>
</evidence>
<reference evidence="1 2" key="1">
    <citation type="submission" date="2023-05" db="EMBL/GenBank/DDBJ databases">
        <title>Chelatococcus sp. nov., a moderately thermophilic bacterium isolated from hot spring microbial mat.</title>
        <authorList>
            <person name="Hu C.-J."/>
            <person name="Li W.-J."/>
        </authorList>
    </citation>
    <scope>NUCLEOTIDE SEQUENCE [LARGE SCALE GENOMIC DNA]</scope>
    <source>
        <strain evidence="1 2">SYSU G07232</strain>
    </source>
</reference>
<dbReference type="Proteomes" id="UP001321492">
    <property type="component" value="Unassembled WGS sequence"/>
</dbReference>
<protein>
    <submittedName>
        <fullName evidence="1">Spy/CpxP family protein refolding chaperone</fullName>
    </submittedName>
</protein>
<evidence type="ECO:0000313" key="2">
    <source>
        <dbReference type="Proteomes" id="UP001321492"/>
    </source>
</evidence>
<dbReference type="EMBL" id="JASJEV010000013">
    <property type="protein sequence ID" value="MDJ1159823.1"/>
    <property type="molecule type" value="Genomic_DNA"/>
</dbReference>
<proteinExistence type="predicted"/>
<name>A0ABT7AKD5_9HYPH</name>
<dbReference type="Pfam" id="PF07813">
    <property type="entry name" value="LTXXQ"/>
    <property type="match status" value="1"/>
</dbReference>
<accession>A0ABT7AKD5</accession>